<dbReference type="GO" id="GO:0009063">
    <property type="term" value="P:amino acid catabolic process"/>
    <property type="evidence" value="ECO:0007669"/>
    <property type="project" value="InterPro"/>
</dbReference>
<feature type="domain" description="Mandelate racemase/muconate lactonizing enzyme C-terminal" evidence="1">
    <location>
        <begin position="128"/>
        <end position="268"/>
    </location>
</feature>
<dbReference type="InterPro" id="IPR018110">
    <property type="entry name" value="Mandel_Rmase/mucon_lact_enz_CS"/>
</dbReference>
<dbReference type="SFLD" id="SFLDS00001">
    <property type="entry name" value="Enolase"/>
    <property type="match status" value="1"/>
</dbReference>
<dbReference type="SUPFAM" id="SSF54826">
    <property type="entry name" value="Enolase N-terminal domain-like"/>
    <property type="match status" value="1"/>
</dbReference>
<comment type="caution">
    <text evidence="2">The sequence shown here is derived from an EMBL/GenBank/DDBJ whole genome shotgun (WGS) entry which is preliminary data.</text>
</comment>
<protein>
    <submittedName>
        <fullName evidence="2">D-galactonate dehydratase family protein</fullName>
    </submittedName>
</protein>
<dbReference type="PANTHER" id="PTHR48080:SF6">
    <property type="entry name" value="STARVATION-SENSING PROTEIN RSPA"/>
    <property type="match status" value="1"/>
</dbReference>
<dbReference type="PANTHER" id="PTHR48080">
    <property type="entry name" value="D-GALACTONATE DEHYDRATASE-RELATED"/>
    <property type="match status" value="1"/>
</dbReference>
<dbReference type="NCBIfam" id="NF043051">
    <property type="entry name" value="ManoateDhtManD"/>
    <property type="match status" value="1"/>
</dbReference>
<dbReference type="PROSITE" id="PS00908">
    <property type="entry name" value="MR_MLE_1"/>
    <property type="match status" value="1"/>
</dbReference>
<organism evidence="2 3">
    <name type="scientific">Tessaracoccus flavescens</name>
    <dbReference type="NCBI Taxonomy" id="399497"/>
    <lineage>
        <taxon>Bacteria</taxon>
        <taxon>Bacillati</taxon>
        <taxon>Actinomycetota</taxon>
        <taxon>Actinomycetes</taxon>
        <taxon>Propionibacteriales</taxon>
        <taxon>Propionibacteriaceae</taxon>
        <taxon>Tessaracoccus</taxon>
    </lineage>
</organism>
<dbReference type="Gene3D" id="3.20.20.120">
    <property type="entry name" value="Enolase-like C-terminal domain"/>
    <property type="match status" value="1"/>
</dbReference>
<gene>
    <name evidence="2" type="ORF">K8V15_02750</name>
</gene>
<dbReference type="SUPFAM" id="SSF51604">
    <property type="entry name" value="Enolase C-terminal domain-like"/>
    <property type="match status" value="1"/>
</dbReference>
<dbReference type="GO" id="GO:0000287">
    <property type="term" value="F:magnesium ion binding"/>
    <property type="evidence" value="ECO:0007669"/>
    <property type="project" value="UniProtKB-ARBA"/>
</dbReference>
<name>A0A921ENE0_9ACTN</name>
<reference evidence="2" key="1">
    <citation type="journal article" date="2021" name="PeerJ">
        <title>Extensive microbial diversity within the chicken gut microbiome revealed by metagenomics and culture.</title>
        <authorList>
            <person name="Gilroy R."/>
            <person name="Ravi A."/>
            <person name="Getino M."/>
            <person name="Pursley I."/>
            <person name="Horton D.L."/>
            <person name="Alikhan N.F."/>
            <person name="Baker D."/>
            <person name="Gharbi K."/>
            <person name="Hall N."/>
            <person name="Watson M."/>
            <person name="Adriaenssens E.M."/>
            <person name="Foster-Nyarko E."/>
            <person name="Jarju S."/>
            <person name="Secka A."/>
            <person name="Antonio M."/>
            <person name="Oren A."/>
            <person name="Chaudhuri R.R."/>
            <person name="La Ragione R."/>
            <person name="Hildebrand F."/>
            <person name="Pallen M.J."/>
        </authorList>
    </citation>
    <scope>NUCLEOTIDE SEQUENCE</scope>
    <source>
        <strain evidence="2">ChiGjej3B3-7470</strain>
    </source>
</reference>
<accession>A0A921ENE0</accession>
<evidence type="ECO:0000259" key="1">
    <source>
        <dbReference type="SMART" id="SM00922"/>
    </source>
</evidence>
<dbReference type="Gene3D" id="3.30.390.10">
    <property type="entry name" value="Enolase-like, N-terminal domain"/>
    <property type="match status" value="1"/>
</dbReference>
<feature type="non-terminal residue" evidence="2">
    <location>
        <position position="385"/>
    </location>
</feature>
<dbReference type="InterPro" id="IPR013342">
    <property type="entry name" value="Mandelate_racemase_C"/>
</dbReference>
<dbReference type="NCBIfam" id="NF011654">
    <property type="entry name" value="PRK15072.1"/>
    <property type="match status" value="1"/>
</dbReference>
<dbReference type="SMART" id="SM00922">
    <property type="entry name" value="MR_MLE"/>
    <property type="match status" value="1"/>
</dbReference>
<evidence type="ECO:0000313" key="2">
    <source>
        <dbReference type="EMBL" id="HJE50891.1"/>
    </source>
</evidence>
<dbReference type="AlphaFoldDB" id="A0A921ENE0"/>
<dbReference type="EMBL" id="DYZF01000066">
    <property type="protein sequence ID" value="HJE50891.1"/>
    <property type="molecule type" value="Genomic_DNA"/>
</dbReference>
<dbReference type="InterPro" id="IPR013341">
    <property type="entry name" value="Mandelate_racemase_N_dom"/>
</dbReference>
<dbReference type="InterPro" id="IPR034593">
    <property type="entry name" value="DgoD-like"/>
</dbReference>
<dbReference type="GO" id="GO:0016052">
    <property type="term" value="P:carbohydrate catabolic process"/>
    <property type="evidence" value="ECO:0007669"/>
    <property type="project" value="UniProtKB-ARBA"/>
</dbReference>
<dbReference type="Pfam" id="PF13378">
    <property type="entry name" value="MR_MLE_C"/>
    <property type="match status" value="1"/>
</dbReference>
<dbReference type="InterPro" id="IPR029065">
    <property type="entry name" value="Enolase_C-like"/>
</dbReference>
<reference evidence="2" key="2">
    <citation type="submission" date="2021-09" db="EMBL/GenBank/DDBJ databases">
        <authorList>
            <person name="Gilroy R."/>
        </authorList>
    </citation>
    <scope>NUCLEOTIDE SEQUENCE</scope>
    <source>
        <strain evidence="2">ChiGjej3B3-7470</strain>
    </source>
</reference>
<dbReference type="Proteomes" id="UP000712713">
    <property type="component" value="Unassembled WGS sequence"/>
</dbReference>
<evidence type="ECO:0000313" key="3">
    <source>
        <dbReference type="Proteomes" id="UP000712713"/>
    </source>
</evidence>
<dbReference type="Pfam" id="PF02746">
    <property type="entry name" value="MR_MLE_N"/>
    <property type="match status" value="1"/>
</dbReference>
<dbReference type="InterPro" id="IPR036849">
    <property type="entry name" value="Enolase-like_C_sf"/>
</dbReference>
<sequence>MAIERVDVYVTSPGRNFVTLRILTDDGIVGWGDGTLNGRELTVAAELEHHVAPLLIGRDEGAIQDTWQYLYRGIYWRGGPVAMTAIAAVDMALWDILAKRAGVPLYALLGGASRSGLLAYGHASGSTVESLFAAMDNQLAAGLKAIRVQCGVPGLGQIYGIGGDQKPGEKYFYEPAKRHSVDGRPAPAEEAWDTAKYLAFLPRAMDQVRERYGDDLPLLHDVHHRLRPHEAARLAKDLEPHRLFWLEDCTPAEDQEALRVIRQHSVTPLAIGEVLSSGYDYRQLITERLIDFVRSSPTHAGGITGLKRLLDWASFYQIRSGMHGPTDVSPIGYAAGLHLGLAIHNFGIQEYMPHNDETLDAFRPSFVFSDGYLHPGDAPGLGVDP</sequence>
<dbReference type="InterPro" id="IPR029017">
    <property type="entry name" value="Enolase-like_N"/>
</dbReference>
<dbReference type="GO" id="GO:0008927">
    <property type="term" value="F:mannonate dehydratase activity"/>
    <property type="evidence" value="ECO:0007669"/>
    <property type="project" value="UniProtKB-ARBA"/>
</dbReference>
<proteinExistence type="predicted"/>